<feature type="transmembrane region" description="Helical" evidence="2">
    <location>
        <begin position="68"/>
        <end position="89"/>
    </location>
</feature>
<dbReference type="Proteomes" id="UP000198972">
    <property type="component" value="Unassembled WGS sequence"/>
</dbReference>
<sequence length="91" mass="10375">MLGNIIAIVDLLYNIYFYMIFAYILMSWVPNVRDSFIGELLGKLVEPYLAPFRKFIPPIMGMIDISPIIALFVLNWAIVGLKSILFYIIGG</sequence>
<keyword evidence="4" id="KW-1185">Reference proteome</keyword>
<evidence type="ECO:0000256" key="1">
    <source>
        <dbReference type="ARBA" id="ARBA00010894"/>
    </source>
</evidence>
<dbReference type="GO" id="GO:0016020">
    <property type="term" value="C:membrane"/>
    <property type="evidence" value="ECO:0007669"/>
    <property type="project" value="InterPro"/>
</dbReference>
<evidence type="ECO:0000256" key="2">
    <source>
        <dbReference type="SAM" id="Phobius"/>
    </source>
</evidence>
<evidence type="ECO:0000313" key="3">
    <source>
        <dbReference type="EMBL" id="SDE76665.1"/>
    </source>
</evidence>
<accession>A0A1G7FLW4</accession>
<reference evidence="3 4" key="1">
    <citation type="submission" date="2016-10" db="EMBL/GenBank/DDBJ databases">
        <authorList>
            <person name="de Groot N.N."/>
        </authorList>
    </citation>
    <scope>NUCLEOTIDE SEQUENCE [LARGE SCALE GENOMIC DNA]</scope>
    <source>
        <strain evidence="3 4">DSM 28129</strain>
    </source>
</reference>
<evidence type="ECO:0000313" key="4">
    <source>
        <dbReference type="Proteomes" id="UP000198972"/>
    </source>
</evidence>
<proteinExistence type="inferred from homology"/>
<dbReference type="EMBL" id="FNBG01000002">
    <property type="protein sequence ID" value="SDE76665.1"/>
    <property type="molecule type" value="Genomic_DNA"/>
</dbReference>
<organism evidence="3 4">
    <name type="scientific">Fontibacillus panacisegetis</name>
    <dbReference type="NCBI Taxonomy" id="670482"/>
    <lineage>
        <taxon>Bacteria</taxon>
        <taxon>Bacillati</taxon>
        <taxon>Bacillota</taxon>
        <taxon>Bacilli</taxon>
        <taxon>Bacillales</taxon>
        <taxon>Paenibacillaceae</taxon>
        <taxon>Fontibacillus</taxon>
    </lineage>
</organism>
<dbReference type="Pfam" id="PF02325">
    <property type="entry name" value="CCB3_YggT"/>
    <property type="match status" value="1"/>
</dbReference>
<dbReference type="InterPro" id="IPR003425">
    <property type="entry name" value="CCB3/YggT"/>
</dbReference>
<feature type="transmembrane region" description="Helical" evidence="2">
    <location>
        <begin position="6"/>
        <end position="26"/>
    </location>
</feature>
<gene>
    <name evidence="3" type="ORF">SAMN04488542_10244</name>
</gene>
<keyword evidence="2" id="KW-1133">Transmembrane helix</keyword>
<dbReference type="AlphaFoldDB" id="A0A1G7FLW4"/>
<name>A0A1G7FLW4_9BACL</name>
<keyword evidence="2" id="KW-0812">Transmembrane</keyword>
<protein>
    <submittedName>
        <fullName evidence="3">YggT family protein</fullName>
    </submittedName>
</protein>
<comment type="similarity">
    <text evidence="1">Belongs to the YggT family.</text>
</comment>
<dbReference type="OrthoDB" id="47652at2"/>
<dbReference type="STRING" id="670482.SAMN04488542_10244"/>
<dbReference type="PANTHER" id="PTHR33219">
    <property type="entry name" value="YLMG HOMOLOG PROTEIN 2, CHLOROPLASTIC"/>
    <property type="match status" value="1"/>
</dbReference>
<keyword evidence="2" id="KW-0472">Membrane</keyword>
<dbReference type="RefSeq" id="WP_091226526.1">
    <property type="nucleotide sequence ID" value="NZ_FNBG01000002.1"/>
</dbReference>
<dbReference type="PANTHER" id="PTHR33219:SF14">
    <property type="entry name" value="PROTEIN COFACTOR ASSEMBLY OF COMPLEX C SUBUNIT B CCB3, CHLOROPLASTIC-RELATED"/>
    <property type="match status" value="1"/>
</dbReference>